<evidence type="ECO:0000256" key="10">
    <source>
        <dbReference type="RuleBase" id="RU003664"/>
    </source>
</evidence>
<keyword evidence="9 10" id="KW-0573">Peptidoglycan synthesis</keyword>
<dbReference type="SUPFAM" id="SSF53244">
    <property type="entry name" value="MurD-like peptide ligases, peptide-binding domain"/>
    <property type="match status" value="1"/>
</dbReference>
<evidence type="ECO:0000313" key="13">
    <source>
        <dbReference type="EMBL" id="RWZ79647.1"/>
    </source>
</evidence>
<accession>A0A4Q0AJM9</accession>
<keyword evidence="4 9" id="KW-0436">Ligase</keyword>
<evidence type="ECO:0000256" key="5">
    <source>
        <dbReference type="ARBA" id="ARBA00022618"/>
    </source>
</evidence>
<dbReference type="AlphaFoldDB" id="A0A4Q0AJM9"/>
<dbReference type="SUPFAM" id="SSF53623">
    <property type="entry name" value="MurD-like peptide ligases, catalytic domain"/>
    <property type="match status" value="1"/>
</dbReference>
<evidence type="ECO:0000256" key="7">
    <source>
        <dbReference type="ARBA" id="ARBA00022840"/>
    </source>
</evidence>
<name>A0A4Q0AJM9_9BACT</name>
<feature type="binding site" evidence="9">
    <location>
        <begin position="117"/>
        <end position="123"/>
    </location>
    <ligand>
        <name>ATP</name>
        <dbReference type="ChEBI" id="CHEBI:30616"/>
    </ligand>
</feature>
<dbReference type="PROSITE" id="PS01011">
    <property type="entry name" value="FOLYLPOLYGLU_SYNT_1"/>
    <property type="match status" value="1"/>
</dbReference>
<comment type="caution">
    <text evidence="13">The sequence shown here is derived from an EMBL/GenBank/DDBJ whole genome shotgun (WGS) entry which is preliminary data.</text>
</comment>
<feature type="domain" description="Mur ligase central" evidence="12">
    <location>
        <begin position="115"/>
        <end position="284"/>
    </location>
</feature>
<evidence type="ECO:0000256" key="8">
    <source>
        <dbReference type="ARBA" id="ARBA00023306"/>
    </source>
</evidence>
<dbReference type="GO" id="GO:0071555">
    <property type="term" value="P:cell wall organization"/>
    <property type="evidence" value="ECO:0007669"/>
    <property type="project" value="UniProtKB-KW"/>
</dbReference>
<evidence type="ECO:0000256" key="2">
    <source>
        <dbReference type="ARBA" id="ARBA00004752"/>
    </source>
</evidence>
<dbReference type="GO" id="GO:0005524">
    <property type="term" value="F:ATP binding"/>
    <property type="evidence" value="ECO:0007669"/>
    <property type="project" value="UniProtKB-UniRule"/>
</dbReference>
<comment type="function">
    <text evidence="9 10">Cell wall formation. Catalyzes the addition of glutamate to the nucleotide precursor UDP-N-acetylmuramoyl-L-alanine (UMA).</text>
</comment>
<dbReference type="GO" id="GO:0009252">
    <property type="term" value="P:peptidoglycan biosynthetic process"/>
    <property type="evidence" value="ECO:0007669"/>
    <property type="project" value="UniProtKB-UniRule"/>
</dbReference>
<dbReference type="EMBL" id="SCKW01000005">
    <property type="protein sequence ID" value="RWZ79647.1"/>
    <property type="molecule type" value="Genomic_DNA"/>
</dbReference>
<dbReference type="Proteomes" id="UP000289269">
    <property type="component" value="Unassembled WGS sequence"/>
</dbReference>
<proteinExistence type="inferred from homology"/>
<dbReference type="UniPathway" id="UPA00219"/>
<keyword evidence="9 10" id="KW-0133">Cell shape</keyword>
<dbReference type="GO" id="GO:0004326">
    <property type="term" value="F:tetrahydrofolylpolyglutamate synthase activity"/>
    <property type="evidence" value="ECO:0007669"/>
    <property type="project" value="InterPro"/>
</dbReference>
<keyword evidence="5 9" id="KW-0132">Cell division</keyword>
<feature type="domain" description="Mur ligase C-terminal" evidence="11">
    <location>
        <begin position="306"/>
        <end position="424"/>
    </location>
</feature>
<keyword evidence="3 9" id="KW-0963">Cytoplasm</keyword>
<evidence type="ECO:0000256" key="9">
    <source>
        <dbReference type="HAMAP-Rule" id="MF_00639"/>
    </source>
</evidence>
<dbReference type="EC" id="6.3.2.9" evidence="9 10"/>
<reference evidence="13" key="1">
    <citation type="submission" date="2019-01" db="EMBL/GenBank/DDBJ databases">
        <title>Genomic signatures and co-occurrence patterns of the ultra-small Saccharimodia (Patescibacteria phylum) suggest a symbiotic lifestyle.</title>
        <authorList>
            <person name="Lemos L."/>
            <person name="Medeiros J."/>
            <person name="Andreote F."/>
            <person name="Fernandes G."/>
            <person name="Varani A."/>
            <person name="Oliveira G."/>
            <person name="Pylro V."/>
        </authorList>
    </citation>
    <scope>NUCLEOTIDE SEQUENCE [LARGE SCALE GENOMIC DNA]</scope>
    <source>
        <strain evidence="13">AMD01</strain>
    </source>
</reference>
<dbReference type="Gene3D" id="3.90.190.20">
    <property type="entry name" value="Mur ligase, C-terminal domain"/>
    <property type="match status" value="1"/>
</dbReference>
<keyword evidence="6 9" id="KW-0547">Nucleotide-binding</keyword>
<evidence type="ECO:0000259" key="12">
    <source>
        <dbReference type="Pfam" id="PF08245"/>
    </source>
</evidence>
<keyword evidence="14" id="KW-1185">Reference proteome</keyword>
<comment type="subcellular location">
    <subcellularLocation>
        <location evidence="1 9 10">Cytoplasm</location>
    </subcellularLocation>
</comment>
<dbReference type="GO" id="GO:0008360">
    <property type="term" value="P:regulation of cell shape"/>
    <property type="evidence" value="ECO:0007669"/>
    <property type="project" value="UniProtKB-KW"/>
</dbReference>
<comment type="similarity">
    <text evidence="9">Belongs to the MurCDEF family.</text>
</comment>
<dbReference type="HAMAP" id="MF_00639">
    <property type="entry name" value="MurD"/>
    <property type="match status" value="1"/>
</dbReference>
<evidence type="ECO:0000256" key="6">
    <source>
        <dbReference type="ARBA" id="ARBA00022741"/>
    </source>
</evidence>
<dbReference type="InterPro" id="IPR013221">
    <property type="entry name" value="Mur_ligase_cen"/>
</dbReference>
<evidence type="ECO:0000256" key="3">
    <source>
        <dbReference type="ARBA" id="ARBA00022490"/>
    </source>
</evidence>
<dbReference type="InterPro" id="IPR018109">
    <property type="entry name" value="Folylpolyglutamate_synth_CS"/>
</dbReference>
<comment type="pathway">
    <text evidence="2 9 10">Cell wall biogenesis; peptidoglycan biosynthesis.</text>
</comment>
<dbReference type="PANTHER" id="PTHR43692:SF1">
    <property type="entry name" value="UDP-N-ACETYLMURAMOYLALANINE--D-GLUTAMATE LIGASE"/>
    <property type="match status" value="1"/>
</dbReference>
<evidence type="ECO:0000256" key="4">
    <source>
        <dbReference type="ARBA" id="ARBA00022598"/>
    </source>
</evidence>
<sequence>MAKNFRLNFSGASSNDHMKKIALVGFGRENESAYRHFARQGHDITIFDESLSPALPVPSGVKANLGKDKTSLLFEGGFDLVLRTPPINPSRLRGLPVWSATREFFAQCPAPIIGVTGTKGKGTTASLIDSILRAAGIKCHLVGNIGKPALDILDNLKGDEIVVYELSSFQLWDMEQSPQTAVVLMIEPDHLDVHPSFDDYLRAKGNITRWQKAGDVCVYLGKNSYSRQLAELSSGDKLPFGQPPGAYTREGYFWMNEQKICSIQQIKLPGAHNLLNACAAITAAWRFTNDPRAIAKGLALFEGLDHRLKLVGEVAGAAYYDDSIATTPGSAIAAIRAFKRPKILILGGSDKGAYFGGLIKEIARSRSVKAVIAVGTLGSSIARGLAGAGFKNVVNLGLDVSMPEVVNRACALAKKGDVVVLSPAAASFDMFKSYEDRGEQFKAAVKRLQAAAPKRPV</sequence>
<dbReference type="GO" id="GO:0051301">
    <property type="term" value="P:cell division"/>
    <property type="evidence" value="ECO:0007669"/>
    <property type="project" value="UniProtKB-KW"/>
</dbReference>
<dbReference type="PANTHER" id="PTHR43692">
    <property type="entry name" value="UDP-N-ACETYLMURAMOYLALANINE--D-GLUTAMATE LIGASE"/>
    <property type="match status" value="1"/>
</dbReference>
<dbReference type="InterPro" id="IPR036565">
    <property type="entry name" value="Mur-like_cat_sf"/>
</dbReference>
<organism evidence="13 14">
    <name type="scientific">Candidatus Chaera renei</name>
    <dbReference type="NCBI Taxonomy" id="2506947"/>
    <lineage>
        <taxon>Bacteria</taxon>
        <taxon>Candidatus Saccharimonadota</taxon>
        <taxon>Candidatus Saccharimonadia</taxon>
        <taxon>Candidatus Saccharimonadales</taxon>
        <taxon>Candidatus Saccharimonadaceae</taxon>
        <taxon>Candidatus Chaera</taxon>
    </lineage>
</organism>
<dbReference type="Gene3D" id="3.40.50.720">
    <property type="entry name" value="NAD(P)-binding Rossmann-like Domain"/>
    <property type="match status" value="1"/>
</dbReference>
<keyword evidence="9 10" id="KW-0961">Cell wall biogenesis/degradation</keyword>
<dbReference type="InterPro" id="IPR036615">
    <property type="entry name" value="Mur_ligase_C_dom_sf"/>
</dbReference>
<keyword evidence="7 9" id="KW-0067">ATP-binding</keyword>
<dbReference type="InterPro" id="IPR005762">
    <property type="entry name" value="MurD"/>
</dbReference>
<dbReference type="InterPro" id="IPR004101">
    <property type="entry name" value="Mur_ligase_C"/>
</dbReference>
<dbReference type="GO" id="GO:0008764">
    <property type="term" value="F:UDP-N-acetylmuramoylalanine-D-glutamate ligase activity"/>
    <property type="evidence" value="ECO:0007669"/>
    <property type="project" value="UniProtKB-UniRule"/>
</dbReference>
<dbReference type="Gene3D" id="3.40.1190.10">
    <property type="entry name" value="Mur-like, catalytic domain"/>
    <property type="match status" value="1"/>
</dbReference>
<comment type="catalytic activity">
    <reaction evidence="9 10">
        <text>UDP-N-acetyl-alpha-D-muramoyl-L-alanine + D-glutamate + ATP = UDP-N-acetyl-alpha-D-muramoyl-L-alanyl-D-glutamate + ADP + phosphate + H(+)</text>
        <dbReference type="Rhea" id="RHEA:16429"/>
        <dbReference type="ChEBI" id="CHEBI:15378"/>
        <dbReference type="ChEBI" id="CHEBI:29986"/>
        <dbReference type="ChEBI" id="CHEBI:30616"/>
        <dbReference type="ChEBI" id="CHEBI:43474"/>
        <dbReference type="ChEBI" id="CHEBI:83898"/>
        <dbReference type="ChEBI" id="CHEBI:83900"/>
        <dbReference type="ChEBI" id="CHEBI:456216"/>
        <dbReference type="EC" id="6.3.2.9"/>
    </reaction>
</comment>
<keyword evidence="8 9" id="KW-0131">Cell cycle</keyword>
<dbReference type="GO" id="GO:0005737">
    <property type="term" value="C:cytoplasm"/>
    <property type="evidence" value="ECO:0007669"/>
    <property type="project" value="UniProtKB-SubCell"/>
</dbReference>
<dbReference type="NCBIfam" id="TIGR01087">
    <property type="entry name" value="murD"/>
    <property type="match status" value="1"/>
</dbReference>
<dbReference type="Pfam" id="PF08245">
    <property type="entry name" value="Mur_ligase_M"/>
    <property type="match status" value="1"/>
</dbReference>
<evidence type="ECO:0000259" key="11">
    <source>
        <dbReference type="Pfam" id="PF02875"/>
    </source>
</evidence>
<evidence type="ECO:0000313" key="14">
    <source>
        <dbReference type="Proteomes" id="UP000289269"/>
    </source>
</evidence>
<protein>
    <recommendedName>
        <fullName evidence="9 10">UDP-N-acetylmuramoylalanine--D-glutamate ligase</fullName>
        <ecNumber evidence="9 10">6.3.2.9</ecNumber>
    </recommendedName>
    <alternativeName>
        <fullName evidence="9">D-glutamic acid-adding enzyme</fullName>
    </alternativeName>
    <alternativeName>
        <fullName evidence="9">UDP-N-acetylmuramoyl-L-alanyl-D-glutamate synthetase</fullName>
    </alternativeName>
</protein>
<gene>
    <name evidence="9 13" type="primary">murD</name>
    <name evidence="13" type="ORF">EOT04_00835</name>
</gene>
<dbReference type="Pfam" id="PF02875">
    <property type="entry name" value="Mur_ligase_C"/>
    <property type="match status" value="1"/>
</dbReference>
<evidence type="ECO:0000256" key="1">
    <source>
        <dbReference type="ARBA" id="ARBA00004496"/>
    </source>
</evidence>